<dbReference type="Pfam" id="PF00082">
    <property type="entry name" value="Peptidase_S8"/>
    <property type="match status" value="2"/>
</dbReference>
<evidence type="ECO:0000259" key="8">
    <source>
        <dbReference type="Pfam" id="PF01471"/>
    </source>
</evidence>
<dbReference type="Gene3D" id="1.10.101.10">
    <property type="entry name" value="PGBD-like superfamily/PGBD"/>
    <property type="match status" value="2"/>
</dbReference>
<evidence type="ECO:0000256" key="3">
    <source>
        <dbReference type="ARBA" id="ARBA00022801"/>
    </source>
</evidence>
<dbReference type="InterPro" id="IPR050131">
    <property type="entry name" value="Peptidase_S8_subtilisin-like"/>
</dbReference>
<dbReference type="InterPro" id="IPR023828">
    <property type="entry name" value="Peptidase_S8_Ser-AS"/>
</dbReference>
<evidence type="ECO:0000256" key="1">
    <source>
        <dbReference type="ARBA" id="ARBA00011073"/>
    </source>
</evidence>
<organism evidence="9 10">
    <name type="scientific">Cupriavidus oxalaticus</name>
    <dbReference type="NCBI Taxonomy" id="96344"/>
    <lineage>
        <taxon>Bacteria</taxon>
        <taxon>Pseudomonadati</taxon>
        <taxon>Pseudomonadota</taxon>
        <taxon>Betaproteobacteria</taxon>
        <taxon>Burkholderiales</taxon>
        <taxon>Burkholderiaceae</taxon>
        <taxon>Cupriavidus</taxon>
    </lineage>
</organism>
<dbReference type="Pfam" id="PF01471">
    <property type="entry name" value="PG_binding_1"/>
    <property type="match status" value="2"/>
</dbReference>
<feature type="domain" description="Peptidoglycan binding-like" evidence="8">
    <location>
        <begin position="964"/>
        <end position="1015"/>
    </location>
</feature>
<evidence type="ECO:0000256" key="4">
    <source>
        <dbReference type="ARBA" id="ARBA00022825"/>
    </source>
</evidence>
<protein>
    <submittedName>
        <fullName evidence="9">Uncharacterized protein</fullName>
    </submittedName>
</protein>
<feature type="active site" description="Charge relay system" evidence="5">
    <location>
        <position position="117"/>
    </location>
</feature>
<dbReference type="PROSITE" id="PS00138">
    <property type="entry name" value="SUBTILASE_SER"/>
    <property type="match status" value="1"/>
</dbReference>
<dbReference type="Proteomes" id="UP000295294">
    <property type="component" value="Plasmid unnamed1"/>
</dbReference>
<dbReference type="CDD" id="cd07478">
    <property type="entry name" value="Peptidases_S8_CspA-like"/>
    <property type="match status" value="1"/>
</dbReference>
<feature type="region of interest" description="Disordered" evidence="6">
    <location>
        <begin position="599"/>
        <end position="628"/>
    </location>
</feature>
<dbReference type="Gene3D" id="3.40.50.200">
    <property type="entry name" value="Peptidase S8/S53 domain"/>
    <property type="match status" value="1"/>
</dbReference>
<keyword evidence="4 5" id="KW-0720">Serine protease</keyword>
<dbReference type="PRINTS" id="PR00723">
    <property type="entry name" value="SUBTILISIN"/>
</dbReference>
<dbReference type="PANTHER" id="PTHR43806:SF11">
    <property type="entry name" value="CEREVISIN-RELATED"/>
    <property type="match status" value="1"/>
</dbReference>
<dbReference type="InterPro" id="IPR022398">
    <property type="entry name" value="Peptidase_S8_His-AS"/>
</dbReference>
<name>A0A4P7LP36_9BURK</name>
<dbReference type="InterPro" id="IPR036365">
    <property type="entry name" value="PGBD-like_sf"/>
</dbReference>
<dbReference type="SUPFAM" id="SSF52743">
    <property type="entry name" value="Subtilisin-like"/>
    <property type="match status" value="1"/>
</dbReference>
<evidence type="ECO:0000259" key="7">
    <source>
        <dbReference type="Pfam" id="PF00082"/>
    </source>
</evidence>
<dbReference type="PROSITE" id="PS51892">
    <property type="entry name" value="SUBTILASE"/>
    <property type="match status" value="1"/>
</dbReference>
<feature type="domain" description="Peptidase S8/S53" evidence="7">
    <location>
        <begin position="463"/>
        <end position="578"/>
    </location>
</feature>
<dbReference type="AlphaFoldDB" id="A0A4P7LP36"/>
<dbReference type="PANTHER" id="PTHR43806">
    <property type="entry name" value="PEPTIDASE S8"/>
    <property type="match status" value="1"/>
</dbReference>
<evidence type="ECO:0000256" key="2">
    <source>
        <dbReference type="ARBA" id="ARBA00022670"/>
    </source>
</evidence>
<sequence length="1079" mass="116532">MPAMDPGLWELLDAGPGDDEIAAILRLGQPGLVPEGARVVAQFGEVVTVRMLRGAIPQVRESAECASMKAAGAPLGPDIELESGEVVEVSKPDSPHDERRPAGLQATGRGVVIGVVDWGFDFAHPDFRNDDGSSRILAIWDQRGPSQPDSPQPYGYGHVHDREAIDRALAAEDPYAALGYHPGDVDTGCGTHGTHVASIAGGKGRAHGPIGIAPGAEFIFVHLANWGGKHLKLGNSVTLLEACDFIAKIAADLPNSAYLDSENNERGQADYLQGGRPWVINLSMGRHGEQHDGTTLVEQGLDALLRAAPGRAISQSAGNYFHRCVHASSHLRPGERHTMIWQLAEADVTPNELEIWYSWRDSLEVEVRSPDGLISARAGLGERVSLKEGEREVGRLYHRAREPNTLDNHVAIFLYTTAPPGDWELTLIGRDVIDGRFNAWIERDAACPSCQSRFLNDDPSSTTGTICNGMRTIAVGAYNAHEPEEPLAIFSSSGPTRDGRVKPDLCAPGVAILAARSASRDPTVERSLLVRMSGTSMAAPHVAGTIALMFEVAPRRLRIEETHNLLLVNTRKVSTEHAERVGSGYLDIEAAVEAARNVSNIGGGSRPAATEEEFSTESESETTDRSHPLCPECAARQAHAPVEHASIGPVLLSGEDESDEGVQPEFGAAVSDDDETLAVPAEMPAPRYVHRADLAISDDRTRWSPAIVLAEALGEAEIPTSEALFEGSLTGQTRDRFEMIGAPGKQLTDEPQPGDVLCRRGEGGLSHAALIAGVDYWPREQVEFAGLIPESNRPGIYVQVVEGGLFPHASADRFARLLTDAEGRVPPDQMLLRPLRERPVGGSARTDHEYKRWVQQSLNQVLGTQFVVDSILGPQTVGAIRLFQQRRGLVVDGIVGPITERALIDAGAPLPPAPPAPMPAASSSVEISQDFPMGPPIGPDSTAVRGFMQIKHAVGIRGENLPRDVYLIQILLNVYRYRNQMKEIAEDGKVGPETISAIREFQRTTKWVDGRVDPRGRTFRALEDFARPFLIEAMSIITLGISGSYRSAISDSESAGETYVSEQPLLQMYSFRQGGRANA</sequence>
<feature type="active site" description="Charge relay system" evidence="5">
    <location>
        <position position="192"/>
    </location>
</feature>
<dbReference type="KEGG" id="cox:E0W60_30975"/>
<dbReference type="InterPro" id="IPR034045">
    <property type="entry name" value="Pep_S8_CspA-like"/>
</dbReference>
<feature type="region of interest" description="Disordered" evidence="6">
    <location>
        <begin position="652"/>
        <end position="671"/>
    </location>
</feature>
<dbReference type="InterPro" id="IPR036366">
    <property type="entry name" value="PGBDSf"/>
</dbReference>
<keyword evidence="9" id="KW-0614">Plasmid</keyword>
<evidence type="ECO:0000313" key="9">
    <source>
        <dbReference type="EMBL" id="QBY55463.1"/>
    </source>
</evidence>
<feature type="compositionally biased region" description="Acidic residues" evidence="6">
    <location>
        <begin position="610"/>
        <end position="621"/>
    </location>
</feature>
<keyword evidence="2 5" id="KW-0645">Protease</keyword>
<dbReference type="SUPFAM" id="SSF47090">
    <property type="entry name" value="PGBD-like"/>
    <property type="match status" value="2"/>
</dbReference>
<dbReference type="PROSITE" id="PS00137">
    <property type="entry name" value="SUBTILASE_HIS"/>
    <property type="match status" value="1"/>
</dbReference>
<dbReference type="InterPro" id="IPR000209">
    <property type="entry name" value="Peptidase_S8/S53_dom"/>
</dbReference>
<dbReference type="InterPro" id="IPR002477">
    <property type="entry name" value="Peptidoglycan-bd-like"/>
</dbReference>
<dbReference type="EMBL" id="CP038636">
    <property type="protein sequence ID" value="QBY55463.1"/>
    <property type="molecule type" value="Genomic_DNA"/>
</dbReference>
<dbReference type="InterPro" id="IPR015500">
    <property type="entry name" value="Peptidase_S8_subtilisin-rel"/>
</dbReference>
<feature type="active site" description="Charge relay system" evidence="5">
    <location>
        <position position="536"/>
    </location>
</feature>
<keyword evidence="3 5" id="KW-0378">Hydrolase</keyword>
<geneLocation type="plasmid" evidence="9">
    <name>unnamed1</name>
</geneLocation>
<evidence type="ECO:0000313" key="10">
    <source>
        <dbReference type="Proteomes" id="UP000295294"/>
    </source>
</evidence>
<feature type="domain" description="Peptidase S8/S53" evidence="7">
    <location>
        <begin position="108"/>
        <end position="320"/>
    </location>
</feature>
<feature type="domain" description="Peptidoglycan binding-like" evidence="8">
    <location>
        <begin position="852"/>
        <end position="903"/>
    </location>
</feature>
<reference evidence="9 10" key="1">
    <citation type="submission" date="2019-03" db="EMBL/GenBank/DDBJ databases">
        <title>Efficiently degradation of phenoxyalkanoic acid herbicides by Cupriavidus oxalaticus strain X32.</title>
        <authorList>
            <person name="Sheng X."/>
        </authorList>
    </citation>
    <scope>NUCLEOTIDE SEQUENCE [LARGE SCALE GENOMIC DNA]</scope>
    <source>
        <strain evidence="9 10">X32</strain>
        <plasmid evidence="9 10">unnamed1</plasmid>
    </source>
</reference>
<comment type="similarity">
    <text evidence="1 5">Belongs to the peptidase S8 family.</text>
</comment>
<gene>
    <name evidence="9" type="ORF">E0W60_30975</name>
</gene>
<dbReference type="GO" id="GO:0004252">
    <property type="term" value="F:serine-type endopeptidase activity"/>
    <property type="evidence" value="ECO:0007669"/>
    <property type="project" value="UniProtKB-UniRule"/>
</dbReference>
<dbReference type="InterPro" id="IPR036852">
    <property type="entry name" value="Peptidase_S8/S53_dom_sf"/>
</dbReference>
<evidence type="ECO:0000256" key="5">
    <source>
        <dbReference type="PROSITE-ProRule" id="PRU01240"/>
    </source>
</evidence>
<proteinExistence type="inferred from homology"/>
<evidence type="ECO:0000256" key="6">
    <source>
        <dbReference type="SAM" id="MobiDB-lite"/>
    </source>
</evidence>
<dbReference type="OrthoDB" id="614750at2"/>
<dbReference type="Gene3D" id="2.60.120.1290">
    <property type="match status" value="1"/>
</dbReference>
<dbReference type="GO" id="GO:0006508">
    <property type="term" value="P:proteolysis"/>
    <property type="evidence" value="ECO:0007669"/>
    <property type="project" value="UniProtKB-KW"/>
</dbReference>
<accession>A0A4P7LP36</accession>